<dbReference type="InterPro" id="IPR001759">
    <property type="entry name" value="PTX_dom"/>
</dbReference>
<evidence type="ECO:0000256" key="2">
    <source>
        <dbReference type="ARBA" id="ARBA00022723"/>
    </source>
</evidence>
<evidence type="ECO:0000259" key="9">
    <source>
        <dbReference type="PROSITE" id="PS51828"/>
    </source>
</evidence>
<dbReference type="GeneID" id="114452129"/>
<name>A0A6P7KBY6_9TELE</name>
<protein>
    <submittedName>
        <fullName evidence="11">Neuronal pentraxin-2b</fullName>
    </submittedName>
</protein>
<dbReference type="FunFam" id="2.60.120.200:FF:000012">
    <property type="entry name" value="neuronal pentraxin receptor"/>
    <property type="match status" value="1"/>
</dbReference>
<dbReference type="InterPro" id="IPR013320">
    <property type="entry name" value="ConA-like_dom_sf"/>
</dbReference>
<dbReference type="SMART" id="SM00159">
    <property type="entry name" value="PTX"/>
    <property type="match status" value="1"/>
</dbReference>
<dbReference type="OrthoDB" id="8871962at2759"/>
<evidence type="ECO:0000256" key="7">
    <source>
        <dbReference type="SAM" id="Coils"/>
    </source>
</evidence>
<dbReference type="CTD" id="556906"/>
<evidence type="ECO:0000256" key="3">
    <source>
        <dbReference type="ARBA" id="ARBA00022837"/>
    </source>
</evidence>
<keyword evidence="10" id="KW-1185">Reference proteome</keyword>
<keyword evidence="4" id="KW-1015">Disulfide bond</keyword>
<evidence type="ECO:0000313" key="11">
    <source>
        <dbReference type="RefSeq" id="XP_028287063.1"/>
    </source>
</evidence>
<dbReference type="PROSITE" id="PS00289">
    <property type="entry name" value="PTX_1"/>
    <property type="match status" value="1"/>
</dbReference>
<gene>
    <name evidence="11" type="primary">nptx2b</name>
</gene>
<dbReference type="PROSITE" id="PS51828">
    <property type="entry name" value="PTX_2"/>
    <property type="match status" value="1"/>
</dbReference>
<dbReference type="Pfam" id="PF00354">
    <property type="entry name" value="Pentaxin"/>
    <property type="match status" value="1"/>
</dbReference>
<dbReference type="Proteomes" id="UP000515145">
    <property type="component" value="Chromosome 19"/>
</dbReference>
<evidence type="ECO:0000313" key="10">
    <source>
        <dbReference type="Proteomes" id="UP000515145"/>
    </source>
</evidence>
<dbReference type="PANTHER" id="PTHR19277:SF1">
    <property type="entry name" value="NEURONAL PENTRAXIN-2"/>
    <property type="match status" value="1"/>
</dbReference>
<dbReference type="GO" id="GO:0046872">
    <property type="term" value="F:metal ion binding"/>
    <property type="evidence" value="ECO:0007669"/>
    <property type="project" value="UniProtKB-KW"/>
</dbReference>
<feature type="chain" id="PRO_5028081353" evidence="8">
    <location>
        <begin position="25"/>
        <end position="435"/>
    </location>
</feature>
<evidence type="ECO:0000256" key="4">
    <source>
        <dbReference type="ARBA" id="ARBA00023157"/>
    </source>
</evidence>
<keyword evidence="7" id="KW-0175">Coiled coil</keyword>
<organism evidence="10 11">
    <name type="scientific">Parambassis ranga</name>
    <name type="common">Indian glassy fish</name>
    <dbReference type="NCBI Taxonomy" id="210632"/>
    <lineage>
        <taxon>Eukaryota</taxon>
        <taxon>Metazoa</taxon>
        <taxon>Chordata</taxon>
        <taxon>Craniata</taxon>
        <taxon>Vertebrata</taxon>
        <taxon>Euteleostomi</taxon>
        <taxon>Actinopterygii</taxon>
        <taxon>Neopterygii</taxon>
        <taxon>Teleostei</taxon>
        <taxon>Neoteleostei</taxon>
        <taxon>Acanthomorphata</taxon>
        <taxon>Ovalentaria</taxon>
        <taxon>Ambassidae</taxon>
        <taxon>Parambassis</taxon>
    </lineage>
</organism>
<dbReference type="RefSeq" id="XP_028287063.1">
    <property type="nucleotide sequence ID" value="XM_028431262.1"/>
</dbReference>
<feature type="signal peptide" evidence="8">
    <location>
        <begin position="1"/>
        <end position="24"/>
    </location>
</feature>
<dbReference type="InterPro" id="IPR051360">
    <property type="entry name" value="Neuronal_Pentraxin_Related"/>
</dbReference>
<evidence type="ECO:0000256" key="1">
    <source>
        <dbReference type="ARBA" id="ARBA00001913"/>
    </source>
</evidence>
<keyword evidence="5" id="KW-0325">Glycoprotein</keyword>
<evidence type="ECO:0000256" key="6">
    <source>
        <dbReference type="PROSITE-ProRule" id="PRU01172"/>
    </source>
</evidence>
<sequence>MFSRLCGLFCFCALAFCQAPSTQSDDGKRYICRTIPLSGDASCPVTLLPELNAGGQEEELRNTVMQLRETILQQKETISKQVGTINELTTKLSLCASTSDDRKFDKWGKEKQNTMGDVPRDPNDTIDSLGKTMQGLKDRLENLEQQQMRANISGASFPTELRDLLQRRLEELEKQLLKKVNNLEEEKSMLSNATAAYRLKTESTLNALVERISELEKGGGDFKSPEQFKLSLPQRTNYLYGRITKTLPEMYAFTLCMWIKSSAIPGIGTPFSYGVPGQANEIVLIEWGNNPIELLINDKVARLPLEVRDGRWHHICVSWTTRDGQWEAFQDGEKLGTGDNLAAWHPIKPGGVIILGQEQDVVGGRFDAGQAFVGELSQVNIWDRVLKPAEIQSMANCSTYIAGNVIPWLASNVEVFGRGALKRPLEMCQERLPNT</sequence>
<feature type="coiled-coil region" evidence="7">
    <location>
        <begin position="126"/>
        <end position="193"/>
    </location>
</feature>
<keyword evidence="8" id="KW-0732">Signal</keyword>
<feature type="domain" description="Pentraxin (PTX)" evidence="9">
    <location>
        <begin position="226"/>
        <end position="428"/>
    </location>
</feature>
<accession>A0A6P7KBY6</accession>
<dbReference type="AlphaFoldDB" id="A0A6P7KBY6"/>
<reference evidence="11" key="1">
    <citation type="submission" date="2025-08" db="UniProtKB">
        <authorList>
            <consortium name="RefSeq"/>
        </authorList>
    </citation>
    <scope>IDENTIFICATION</scope>
</reference>
<dbReference type="SUPFAM" id="SSF49899">
    <property type="entry name" value="Concanavalin A-like lectins/glucanases"/>
    <property type="match status" value="1"/>
</dbReference>
<dbReference type="InterPro" id="IPR030476">
    <property type="entry name" value="Pentaxin_CS"/>
</dbReference>
<evidence type="ECO:0000256" key="5">
    <source>
        <dbReference type="ARBA" id="ARBA00023180"/>
    </source>
</evidence>
<dbReference type="CDD" id="cd00152">
    <property type="entry name" value="PTX"/>
    <property type="match status" value="1"/>
</dbReference>
<comment type="cofactor">
    <cofactor evidence="1">
        <name>Ca(2+)</name>
        <dbReference type="ChEBI" id="CHEBI:29108"/>
    </cofactor>
</comment>
<dbReference type="PRINTS" id="PR00895">
    <property type="entry name" value="PENTAXIN"/>
</dbReference>
<comment type="caution">
    <text evidence="6">Lacks conserved residue(s) required for the propagation of feature annotation.</text>
</comment>
<dbReference type="PANTHER" id="PTHR19277">
    <property type="entry name" value="PENTRAXIN"/>
    <property type="match status" value="1"/>
</dbReference>
<dbReference type="Gene3D" id="2.60.120.200">
    <property type="match status" value="1"/>
</dbReference>
<keyword evidence="3" id="KW-0106">Calcium</keyword>
<keyword evidence="2" id="KW-0479">Metal-binding</keyword>
<dbReference type="InParanoid" id="A0A6P7KBY6"/>
<proteinExistence type="predicted"/>
<evidence type="ECO:0000256" key="8">
    <source>
        <dbReference type="SAM" id="SignalP"/>
    </source>
</evidence>